<keyword evidence="3" id="KW-1185">Reference proteome</keyword>
<comment type="caution">
    <text evidence="2">The sequence shown here is derived from an EMBL/GenBank/DDBJ whole genome shotgun (WGS) entry which is preliminary data.</text>
</comment>
<dbReference type="AlphaFoldDB" id="K6V5R3"/>
<protein>
    <submittedName>
        <fullName evidence="2">Uncharacterized protein</fullName>
    </submittedName>
</protein>
<evidence type="ECO:0000313" key="3">
    <source>
        <dbReference type="Proteomes" id="UP000008495"/>
    </source>
</evidence>
<sequence length="97" mass="10906">MEEDETRIDPEIKCLSNSFFCIIFVGIVYFFHWLELFYLRDLSGVVAVVFSCGSLGALLKLRFSLSRGYVYAAMIAIMNGILLVAAGIVDVTLRLME</sequence>
<dbReference type="RefSeq" id="WP_006502290.1">
    <property type="nucleotide sequence ID" value="NZ_BAGZ01000005.1"/>
</dbReference>
<keyword evidence="1" id="KW-1133">Transmembrane helix</keyword>
<keyword evidence="1" id="KW-0472">Membrane</keyword>
<feature type="transmembrane region" description="Helical" evidence="1">
    <location>
        <begin position="70"/>
        <end position="89"/>
    </location>
</feature>
<reference evidence="2 3" key="1">
    <citation type="submission" date="2012-08" db="EMBL/GenBank/DDBJ databases">
        <title>Whole genome shotgun sequence of Austwickia chelonae NBRC 105200.</title>
        <authorList>
            <person name="Yoshida I."/>
            <person name="Hosoyama A."/>
            <person name="Tsuchikane K."/>
            <person name="Katsumata H."/>
            <person name="Ando Y."/>
            <person name="Ohji S."/>
            <person name="Hamada M."/>
            <person name="Tamura T."/>
            <person name="Yamazoe A."/>
            <person name="Yamazaki S."/>
            <person name="Fujita N."/>
        </authorList>
    </citation>
    <scope>NUCLEOTIDE SEQUENCE [LARGE SCALE GENOMIC DNA]</scope>
    <source>
        <strain evidence="2 3">NBRC 105200</strain>
    </source>
</reference>
<evidence type="ECO:0000256" key="1">
    <source>
        <dbReference type="SAM" id="Phobius"/>
    </source>
</evidence>
<accession>K6V5R3</accession>
<feature type="transmembrane region" description="Helical" evidence="1">
    <location>
        <begin position="12"/>
        <end position="31"/>
    </location>
</feature>
<name>K6V5R3_9MICO</name>
<proteinExistence type="predicted"/>
<dbReference type="EMBL" id="BAGZ01000005">
    <property type="protein sequence ID" value="GAB77538.1"/>
    <property type="molecule type" value="Genomic_DNA"/>
</dbReference>
<feature type="transmembrane region" description="Helical" evidence="1">
    <location>
        <begin position="37"/>
        <end position="58"/>
    </location>
</feature>
<organism evidence="2 3">
    <name type="scientific">Austwickia chelonae NBRC 105200</name>
    <dbReference type="NCBI Taxonomy" id="1184607"/>
    <lineage>
        <taxon>Bacteria</taxon>
        <taxon>Bacillati</taxon>
        <taxon>Actinomycetota</taxon>
        <taxon>Actinomycetes</taxon>
        <taxon>Micrococcales</taxon>
        <taxon>Dermatophilaceae</taxon>
        <taxon>Austwickia</taxon>
    </lineage>
</organism>
<evidence type="ECO:0000313" key="2">
    <source>
        <dbReference type="EMBL" id="GAB77538.1"/>
    </source>
</evidence>
<gene>
    <name evidence="2" type="ORF">AUCHE_05_04500</name>
</gene>
<keyword evidence="1" id="KW-0812">Transmembrane</keyword>
<dbReference type="Proteomes" id="UP000008495">
    <property type="component" value="Unassembled WGS sequence"/>
</dbReference>